<name>A0ACC2P6T3_9HYME</name>
<keyword evidence="2" id="KW-1185">Reference proteome</keyword>
<dbReference type="Proteomes" id="UP001239111">
    <property type="component" value="Chromosome 2"/>
</dbReference>
<reference evidence="1" key="1">
    <citation type="submission" date="2023-04" db="EMBL/GenBank/DDBJ databases">
        <title>A chromosome-level genome assembly of the parasitoid wasp Eretmocerus hayati.</title>
        <authorList>
            <person name="Zhong Y."/>
            <person name="Liu S."/>
            <person name="Liu Y."/>
        </authorList>
    </citation>
    <scope>NUCLEOTIDE SEQUENCE</scope>
    <source>
        <strain evidence="1">ZJU_SS_LIU_2023</strain>
    </source>
</reference>
<accession>A0ACC2P6T3</accession>
<comment type="caution">
    <text evidence="1">The sequence shown here is derived from an EMBL/GenBank/DDBJ whole genome shotgun (WGS) entry which is preliminary data.</text>
</comment>
<dbReference type="EMBL" id="CM056742">
    <property type="protein sequence ID" value="KAJ8677505.1"/>
    <property type="molecule type" value="Genomic_DNA"/>
</dbReference>
<organism evidence="1 2">
    <name type="scientific">Eretmocerus hayati</name>
    <dbReference type="NCBI Taxonomy" id="131215"/>
    <lineage>
        <taxon>Eukaryota</taxon>
        <taxon>Metazoa</taxon>
        <taxon>Ecdysozoa</taxon>
        <taxon>Arthropoda</taxon>
        <taxon>Hexapoda</taxon>
        <taxon>Insecta</taxon>
        <taxon>Pterygota</taxon>
        <taxon>Neoptera</taxon>
        <taxon>Endopterygota</taxon>
        <taxon>Hymenoptera</taxon>
        <taxon>Apocrita</taxon>
        <taxon>Proctotrupomorpha</taxon>
        <taxon>Chalcidoidea</taxon>
        <taxon>Aphelinidae</taxon>
        <taxon>Aphelininae</taxon>
        <taxon>Eretmocerus</taxon>
    </lineage>
</organism>
<protein>
    <submittedName>
        <fullName evidence="1">Uncharacterized protein</fullName>
    </submittedName>
</protein>
<evidence type="ECO:0000313" key="1">
    <source>
        <dbReference type="EMBL" id="KAJ8677505.1"/>
    </source>
</evidence>
<evidence type="ECO:0000313" key="2">
    <source>
        <dbReference type="Proteomes" id="UP001239111"/>
    </source>
</evidence>
<proteinExistence type="predicted"/>
<sequence>MESRSNNVEANISHVQSKVESIAHHSILVVPAEMIFKDIPKEMSLDQNTVVTKLLEALDHPELIGFVLEVREWKGPSLGNPNVQLDNHTVASTNSQPPPHTALNSDPTFDNTPEFIIAELSHGSNKISFAVVYRRPKGAYPIYFFETLSNLSPLYNDMIITGDFNADLASEKPEAIHLRSLLAKYSLYCVPSEPTHHELSHDPPSHTWLDLFIVNDIGSVTYYDESKSPFITGHDLIELQFKFHKPPKMKKNYYV</sequence>
<gene>
    <name evidence="1" type="ORF">QAD02_013292</name>
</gene>